<accession>A0A2V5HWN2</accession>
<gene>
    <name evidence="1" type="ORF">BP00DRAFT_33495</name>
</gene>
<dbReference type="EMBL" id="KZ825577">
    <property type="protein sequence ID" value="PYI27122.1"/>
    <property type="molecule type" value="Genomic_DNA"/>
</dbReference>
<dbReference type="Proteomes" id="UP000248817">
    <property type="component" value="Unassembled WGS sequence"/>
</dbReference>
<organism evidence="1 2">
    <name type="scientific">Aspergillus indologenus CBS 114.80</name>
    <dbReference type="NCBI Taxonomy" id="1450541"/>
    <lineage>
        <taxon>Eukaryota</taxon>
        <taxon>Fungi</taxon>
        <taxon>Dikarya</taxon>
        <taxon>Ascomycota</taxon>
        <taxon>Pezizomycotina</taxon>
        <taxon>Eurotiomycetes</taxon>
        <taxon>Eurotiomycetidae</taxon>
        <taxon>Eurotiales</taxon>
        <taxon>Aspergillaceae</taxon>
        <taxon>Aspergillus</taxon>
        <taxon>Aspergillus subgen. Circumdati</taxon>
    </lineage>
</organism>
<evidence type="ECO:0000313" key="1">
    <source>
        <dbReference type="EMBL" id="PYI27122.1"/>
    </source>
</evidence>
<sequence>MRDNCLRSDLAMFVGWMSRTRSLTFWLLADGEDVITLAYFVCGVCLGLCDCVWRFQCVDCLWARVMDWLLRVHLDYGGLKRFQRAASMAFSLRFQSLVLPSVLSRFQSLVLPSTSLSPRFQSLVLPSVLSRFQSLVLPSTAFSLRFQSLVLPSAAFSPRFQSLVLPSTVLSLRFQSLVLPSVLSRFQSLVLPSMAVLLRFQSLVLPSTVLSRFQSLVFPSIVETEPTSGTGMARTPVSRQAAKLKLMNCFILLCVV</sequence>
<dbReference type="AlphaFoldDB" id="A0A2V5HWN2"/>
<name>A0A2V5HWN2_9EURO</name>
<evidence type="ECO:0000313" key="2">
    <source>
        <dbReference type="Proteomes" id="UP000248817"/>
    </source>
</evidence>
<protein>
    <submittedName>
        <fullName evidence="1">Uncharacterized protein</fullName>
    </submittedName>
</protein>
<reference evidence="1 2" key="1">
    <citation type="submission" date="2018-02" db="EMBL/GenBank/DDBJ databases">
        <title>The genomes of Aspergillus section Nigri reveals drivers in fungal speciation.</title>
        <authorList>
            <consortium name="DOE Joint Genome Institute"/>
            <person name="Vesth T.C."/>
            <person name="Nybo J."/>
            <person name="Theobald S."/>
            <person name="Brandl J."/>
            <person name="Frisvad J.C."/>
            <person name="Nielsen K.F."/>
            <person name="Lyhne E.K."/>
            <person name="Kogle M.E."/>
            <person name="Kuo A."/>
            <person name="Riley R."/>
            <person name="Clum A."/>
            <person name="Nolan M."/>
            <person name="Lipzen A."/>
            <person name="Salamov A."/>
            <person name="Henrissat B."/>
            <person name="Wiebenga A."/>
            <person name="De vries R.P."/>
            <person name="Grigoriev I.V."/>
            <person name="Mortensen U.H."/>
            <person name="Andersen M.R."/>
            <person name="Baker S.E."/>
        </authorList>
    </citation>
    <scope>NUCLEOTIDE SEQUENCE [LARGE SCALE GENOMIC DNA]</scope>
    <source>
        <strain evidence="1 2">CBS 114.80</strain>
    </source>
</reference>
<proteinExistence type="predicted"/>
<keyword evidence="2" id="KW-1185">Reference proteome</keyword>